<evidence type="ECO:0000259" key="1">
    <source>
        <dbReference type="Pfam" id="PF20654"/>
    </source>
</evidence>
<dbReference type="Proteomes" id="UP001327560">
    <property type="component" value="Chromosome 4"/>
</dbReference>
<dbReference type="GO" id="GO:0005546">
    <property type="term" value="F:phosphatidylinositol-4,5-bisphosphate binding"/>
    <property type="evidence" value="ECO:0007669"/>
    <property type="project" value="TreeGrafter"/>
</dbReference>
<dbReference type="GO" id="GO:0000145">
    <property type="term" value="C:exocyst"/>
    <property type="evidence" value="ECO:0007669"/>
    <property type="project" value="TreeGrafter"/>
</dbReference>
<feature type="domain" description="Exocyst complex component Sec3 C-terminal" evidence="1">
    <location>
        <begin position="16"/>
        <end position="302"/>
    </location>
</feature>
<dbReference type="GO" id="GO:0006887">
    <property type="term" value="P:exocytosis"/>
    <property type="evidence" value="ECO:0007669"/>
    <property type="project" value="TreeGrafter"/>
</dbReference>
<dbReference type="Pfam" id="PF20654">
    <property type="entry name" value="Sec3_C-term"/>
    <property type="match status" value="1"/>
</dbReference>
<organism evidence="2 3">
    <name type="scientific">Canna indica</name>
    <name type="common">Indian-shot</name>
    <dbReference type="NCBI Taxonomy" id="4628"/>
    <lineage>
        <taxon>Eukaryota</taxon>
        <taxon>Viridiplantae</taxon>
        <taxon>Streptophyta</taxon>
        <taxon>Embryophyta</taxon>
        <taxon>Tracheophyta</taxon>
        <taxon>Spermatophyta</taxon>
        <taxon>Magnoliopsida</taxon>
        <taxon>Liliopsida</taxon>
        <taxon>Zingiberales</taxon>
        <taxon>Cannaceae</taxon>
        <taxon>Canna</taxon>
    </lineage>
</organism>
<proteinExistence type="predicted"/>
<dbReference type="PANTHER" id="PTHR16092">
    <property type="entry name" value="SEC3/SYNTAXIN-RELATED"/>
    <property type="match status" value="1"/>
</dbReference>
<keyword evidence="3" id="KW-1185">Reference proteome</keyword>
<dbReference type="AlphaFoldDB" id="A0AAQ3QC32"/>
<evidence type="ECO:0000313" key="2">
    <source>
        <dbReference type="EMBL" id="WOL03090.1"/>
    </source>
</evidence>
<reference evidence="2 3" key="1">
    <citation type="submission" date="2023-10" db="EMBL/GenBank/DDBJ databases">
        <title>Chromosome-scale genome assembly provides insights into flower coloration mechanisms of Canna indica.</title>
        <authorList>
            <person name="Li C."/>
        </authorList>
    </citation>
    <scope>NUCLEOTIDE SEQUENCE [LARGE SCALE GENOMIC DNA]</scope>
    <source>
        <tissue evidence="2">Flower</tissue>
    </source>
</reference>
<dbReference type="InterPro" id="IPR048628">
    <property type="entry name" value="Sec3_C"/>
</dbReference>
<dbReference type="GO" id="GO:0006893">
    <property type="term" value="P:Golgi to plasma membrane transport"/>
    <property type="evidence" value="ECO:0007669"/>
    <property type="project" value="TreeGrafter"/>
</dbReference>
<dbReference type="GO" id="GO:0005886">
    <property type="term" value="C:plasma membrane"/>
    <property type="evidence" value="ECO:0007669"/>
    <property type="project" value="TreeGrafter"/>
</dbReference>
<dbReference type="EMBL" id="CP136893">
    <property type="protein sequence ID" value="WOL03090.1"/>
    <property type="molecule type" value="Genomic_DNA"/>
</dbReference>
<dbReference type="PANTHER" id="PTHR16092:SF29">
    <property type="entry name" value="EXPRESSED PROTEIN"/>
    <property type="match status" value="1"/>
</dbReference>
<name>A0AAQ3QC32_9LILI</name>
<gene>
    <name evidence="2" type="ORF">Cni_G11810</name>
</gene>
<accession>A0AAQ3QC32</accession>
<sequence length="319" mass="36666">MFHDSSGNDSAELGILNECLKELLDGLEEEFVSIVDWAFKIDPLCCISMHGITERYLSAQKADTAGFVHLLLDDLETRVSMLFSRFVDDACYQIEKCERNVRQTGVLPYIPRFAILASRMEQYIQGQSRDLIDQAYLKIVSVMFVALERTAQIDPKYVDIVLLENYAAFQNSLYDLANVVPTLAKFYHQASECYEQACLRHVSMVIYIHFEKLFQFARRVEESMFNIPPEEIPFQIGMSKMDLRKVVKSSLSGLDKIINAMYRKLQKNITAEELLPSLWDKCKKEFLEKYGSFVELVAKIYPTETVPSLVEVRDALSSL</sequence>
<protein>
    <recommendedName>
        <fullName evidence="1">Exocyst complex component Sec3 C-terminal domain-containing protein</fullName>
    </recommendedName>
</protein>
<evidence type="ECO:0000313" key="3">
    <source>
        <dbReference type="Proteomes" id="UP001327560"/>
    </source>
</evidence>